<evidence type="ECO:0000313" key="4">
    <source>
        <dbReference type="Proteomes" id="UP000480178"/>
    </source>
</evidence>
<dbReference type="PROSITE" id="PS51502">
    <property type="entry name" value="S_R_A_B_BARREL"/>
    <property type="match status" value="1"/>
</dbReference>
<dbReference type="SMART" id="SM00886">
    <property type="entry name" value="Dabb"/>
    <property type="match status" value="1"/>
</dbReference>
<dbReference type="InterPro" id="IPR044662">
    <property type="entry name" value="HS1/DABB1-like"/>
</dbReference>
<dbReference type="AlphaFoldDB" id="A0A6C0GSQ5"/>
<dbReference type="PANTHER" id="PTHR33178">
    <property type="match status" value="1"/>
</dbReference>
<feature type="domain" description="Stress-response A/B barrel" evidence="2">
    <location>
        <begin position="10"/>
        <end position="101"/>
    </location>
</feature>
<sequence length="104" mass="12334">MTPTHPNDRIRHTVVFTLKHIKGSKAEMDFLEAARKLVSIPGVERFECLQQISSKNKYTFGLSMEFANQQIYERYNSHPDHVAFVQERWLKEVEDFMEIDYQVI</sequence>
<proteinExistence type="predicted"/>
<dbReference type="Gene3D" id="3.30.70.100">
    <property type="match status" value="1"/>
</dbReference>
<dbReference type="Proteomes" id="UP000480178">
    <property type="component" value="Chromosome"/>
</dbReference>
<organism evidence="3 4">
    <name type="scientific">Rhodocytophaga rosea</name>
    <dbReference type="NCBI Taxonomy" id="2704465"/>
    <lineage>
        <taxon>Bacteria</taxon>
        <taxon>Pseudomonadati</taxon>
        <taxon>Bacteroidota</taxon>
        <taxon>Cytophagia</taxon>
        <taxon>Cytophagales</taxon>
        <taxon>Rhodocytophagaceae</taxon>
        <taxon>Rhodocytophaga</taxon>
    </lineage>
</organism>
<dbReference type="PANTHER" id="PTHR33178:SF10">
    <property type="entry name" value="STRESS-RESPONSE A_B BARREL DOMAIN-CONTAINING PROTEIN"/>
    <property type="match status" value="1"/>
</dbReference>
<dbReference type="RefSeq" id="WP_162447110.1">
    <property type="nucleotide sequence ID" value="NZ_CP048222.1"/>
</dbReference>
<gene>
    <name evidence="3" type="ORF">GXP67_33205</name>
</gene>
<dbReference type="InterPro" id="IPR011008">
    <property type="entry name" value="Dimeric_a/b-barrel"/>
</dbReference>
<evidence type="ECO:0000256" key="1">
    <source>
        <dbReference type="ARBA" id="ARBA00011738"/>
    </source>
</evidence>
<dbReference type="InterPro" id="IPR013097">
    <property type="entry name" value="Dabb"/>
</dbReference>
<evidence type="ECO:0000313" key="3">
    <source>
        <dbReference type="EMBL" id="QHT71168.1"/>
    </source>
</evidence>
<accession>A0A6C0GSQ5</accession>
<comment type="subunit">
    <text evidence="1">Homodimer.</text>
</comment>
<dbReference type="EMBL" id="CP048222">
    <property type="protein sequence ID" value="QHT71168.1"/>
    <property type="molecule type" value="Genomic_DNA"/>
</dbReference>
<keyword evidence="4" id="KW-1185">Reference proteome</keyword>
<dbReference type="KEGG" id="rhoz:GXP67_33205"/>
<evidence type="ECO:0000259" key="2">
    <source>
        <dbReference type="PROSITE" id="PS51502"/>
    </source>
</evidence>
<dbReference type="Pfam" id="PF07876">
    <property type="entry name" value="Dabb"/>
    <property type="match status" value="1"/>
</dbReference>
<name>A0A6C0GSQ5_9BACT</name>
<reference evidence="3 4" key="1">
    <citation type="submission" date="2020-01" db="EMBL/GenBank/DDBJ databases">
        <authorList>
            <person name="Kim M.K."/>
        </authorList>
    </citation>
    <scope>NUCLEOTIDE SEQUENCE [LARGE SCALE GENOMIC DNA]</scope>
    <source>
        <strain evidence="3 4">172606-1</strain>
    </source>
</reference>
<dbReference type="SUPFAM" id="SSF54909">
    <property type="entry name" value="Dimeric alpha+beta barrel"/>
    <property type="match status" value="1"/>
</dbReference>
<protein>
    <submittedName>
        <fullName evidence="3">Dabb family protein</fullName>
    </submittedName>
</protein>